<evidence type="ECO:0000313" key="2">
    <source>
        <dbReference type="Proteomes" id="UP001144612"/>
    </source>
</evidence>
<organism evidence="1 2">
    <name type="scientific">Clostridium brassicae</name>
    <dbReference type="NCBI Taxonomy" id="2999072"/>
    <lineage>
        <taxon>Bacteria</taxon>
        <taxon>Bacillati</taxon>
        <taxon>Bacillota</taxon>
        <taxon>Clostridia</taxon>
        <taxon>Eubacteriales</taxon>
        <taxon>Clostridiaceae</taxon>
        <taxon>Clostridium</taxon>
    </lineage>
</organism>
<name>A0ABT4DD61_9CLOT</name>
<dbReference type="Proteomes" id="UP001144612">
    <property type="component" value="Unassembled WGS sequence"/>
</dbReference>
<comment type="caution">
    <text evidence="1">The sequence shown here is derived from an EMBL/GenBank/DDBJ whole genome shotgun (WGS) entry which is preliminary data.</text>
</comment>
<dbReference type="RefSeq" id="WP_268061574.1">
    <property type="nucleotide sequence ID" value="NZ_JAPQFJ010000010.1"/>
</dbReference>
<reference evidence="1" key="1">
    <citation type="submission" date="2022-12" db="EMBL/GenBank/DDBJ databases">
        <title>Clostridium sp. nov., isolated from industrial wastewater.</title>
        <authorList>
            <person name="Jiayan W."/>
        </authorList>
    </citation>
    <scope>NUCLEOTIDE SEQUENCE</scope>
    <source>
        <strain evidence="1">ZC22-4</strain>
    </source>
</reference>
<proteinExistence type="predicted"/>
<gene>
    <name evidence="1" type="ORF">OW729_11095</name>
</gene>
<sequence length="93" mass="10396">MKVRSKIINTSGQIVGTIVEYKVKILGEIVGLIAEAAENEELAYNSRIISKKVGNFMGKVLKQSSSAASNMIYKGYKTSSSKKYKHKNKRRKK</sequence>
<keyword evidence="2" id="KW-1185">Reference proteome</keyword>
<protein>
    <submittedName>
        <fullName evidence="1">Uncharacterized protein</fullName>
    </submittedName>
</protein>
<accession>A0ABT4DD61</accession>
<evidence type="ECO:0000313" key="1">
    <source>
        <dbReference type="EMBL" id="MCY6959151.1"/>
    </source>
</evidence>
<dbReference type="EMBL" id="JAPQFJ010000010">
    <property type="protein sequence ID" value="MCY6959151.1"/>
    <property type="molecule type" value="Genomic_DNA"/>
</dbReference>